<evidence type="ECO:0000313" key="2">
    <source>
        <dbReference type="Proteomes" id="UP000814033"/>
    </source>
</evidence>
<evidence type="ECO:0000313" key="1">
    <source>
        <dbReference type="EMBL" id="KAI0039664.1"/>
    </source>
</evidence>
<proteinExistence type="predicted"/>
<sequence>MRTRPGHSGEFALWDWHALDGHIVTREQLMDPSFNVHTWIHHDKAKIEDMLKCGHVTGHPDFPKPVLLDEIFGLNAPSPQFLTPTDDASVERLRTYVRSELLHGAYESGYLLVTDECAQHEYVLPFEEACSLNFCAAFWLEQAYLRLLEVPMDLDSPGDVPNPPRRSQSPMLSSDKENVSAHAEVLEYPTPSRMTIDPSAGFSTQRGRTDAVDVSVLEESVERVDIEEAWQPIPKEELNASGIDDG</sequence>
<dbReference type="EMBL" id="MU276276">
    <property type="protein sequence ID" value="KAI0039664.1"/>
    <property type="molecule type" value="Genomic_DNA"/>
</dbReference>
<reference evidence="1" key="2">
    <citation type="journal article" date="2022" name="New Phytol.">
        <title>Evolutionary transition to the ectomycorrhizal habit in the genomes of a hyperdiverse lineage of mushroom-forming fungi.</title>
        <authorList>
            <person name="Looney B."/>
            <person name="Miyauchi S."/>
            <person name="Morin E."/>
            <person name="Drula E."/>
            <person name="Courty P.E."/>
            <person name="Kohler A."/>
            <person name="Kuo A."/>
            <person name="LaButti K."/>
            <person name="Pangilinan J."/>
            <person name="Lipzen A."/>
            <person name="Riley R."/>
            <person name="Andreopoulos W."/>
            <person name="He G."/>
            <person name="Johnson J."/>
            <person name="Nolan M."/>
            <person name="Tritt A."/>
            <person name="Barry K.W."/>
            <person name="Grigoriev I.V."/>
            <person name="Nagy L.G."/>
            <person name="Hibbett D."/>
            <person name="Henrissat B."/>
            <person name="Matheny P.B."/>
            <person name="Labbe J."/>
            <person name="Martin F.M."/>
        </authorList>
    </citation>
    <scope>NUCLEOTIDE SEQUENCE</scope>
    <source>
        <strain evidence="1">FP105234-sp</strain>
    </source>
</reference>
<name>A0ACB8R6B7_9AGAM</name>
<dbReference type="Proteomes" id="UP000814033">
    <property type="component" value="Unassembled WGS sequence"/>
</dbReference>
<organism evidence="1 2">
    <name type="scientific">Auriscalpium vulgare</name>
    <dbReference type="NCBI Taxonomy" id="40419"/>
    <lineage>
        <taxon>Eukaryota</taxon>
        <taxon>Fungi</taxon>
        <taxon>Dikarya</taxon>
        <taxon>Basidiomycota</taxon>
        <taxon>Agaricomycotina</taxon>
        <taxon>Agaricomycetes</taxon>
        <taxon>Russulales</taxon>
        <taxon>Auriscalpiaceae</taxon>
        <taxon>Auriscalpium</taxon>
    </lineage>
</organism>
<gene>
    <name evidence="1" type="ORF">FA95DRAFT_1612391</name>
</gene>
<comment type="caution">
    <text evidence="1">The sequence shown here is derived from an EMBL/GenBank/DDBJ whole genome shotgun (WGS) entry which is preliminary data.</text>
</comment>
<protein>
    <submittedName>
        <fullName evidence="1">Uncharacterized protein</fullName>
    </submittedName>
</protein>
<reference evidence="1" key="1">
    <citation type="submission" date="2021-02" db="EMBL/GenBank/DDBJ databases">
        <authorList>
            <consortium name="DOE Joint Genome Institute"/>
            <person name="Ahrendt S."/>
            <person name="Looney B.P."/>
            <person name="Miyauchi S."/>
            <person name="Morin E."/>
            <person name="Drula E."/>
            <person name="Courty P.E."/>
            <person name="Chicoki N."/>
            <person name="Fauchery L."/>
            <person name="Kohler A."/>
            <person name="Kuo A."/>
            <person name="Labutti K."/>
            <person name="Pangilinan J."/>
            <person name="Lipzen A."/>
            <person name="Riley R."/>
            <person name="Andreopoulos W."/>
            <person name="He G."/>
            <person name="Johnson J."/>
            <person name="Barry K.W."/>
            <person name="Grigoriev I.V."/>
            <person name="Nagy L."/>
            <person name="Hibbett D."/>
            <person name="Henrissat B."/>
            <person name="Matheny P.B."/>
            <person name="Labbe J."/>
            <person name="Martin F."/>
        </authorList>
    </citation>
    <scope>NUCLEOTIDE SEQUENCE</scope>
    <source>
        <strain evidence="1">FP105234-sp</strain>
    </source>
</reference>
<accession>A0ACB8R6B7</accession>
<keyword evidence="2" id="KW-1185">Reference proteome</keyword>